<keyword evidence="16" id="KW-1185">Reference proteome</keyword>
<comment type="subcellular location">
    <subcellularLocation>
        <location evidence="1 14">Cell membrane</location>
        <topology evidence="1 14">Multi-pass membrane protein</topology>
    </subcellularLocation>
</comment>
<feature type="transmembrane region" description="Helical" evidence="14">
    <location>
        <begin position="233"/>
        <end position="254"/>
    </location>
</feature>
<evidence type="ECO:0000256" key="10">
    <source>
        <dbReference type="ARBA" id="ARBA00023251"/>
    </source>
</evidence>
<evidence type="ECO:0000256" key="14">
    <source>
        <dbReference type="HAMAP-Rule" id="MF_01006"/>
    </source>
</evidence>
<dbReference type="STRING" id="690850.Desaf_3009"/>
<dbReference type="PANTHER" id="PTHR30622:SF3">
    <property type="entry name" value="UNDECAPRENYL-DIPHOSPHATASE"/>
    <property type="match status" value="1"/>
</dbReference>
<sequence>MDSWISAALLGVVEGLTEFLPISSTGHLILANSLLGLSGQKIATFDVIIQLGAILAVVVLYRRRFLGLVAPSLVQTDQDQSGLAEFAPPPSSQFAGIRGLFLLFLTSLPAALLGLASHDLIKSNLFGPISVAWALGAGAVVILIIETVRPKPRYASLDDITPLLALGIGCFQCLALWPGFSRSAATIMGGMVLGARRTMAAEYSFIAAVPIMIAASGLELVKNLGLFTSSDMMFLVTGFVVSFFSAWAAIKFFIALLGKTTLRPFAYYRLALAPLVLLFWSTGVN</sequence>
<reference evidence="15 16" key="1">
    <citation type="journal article" date="2011" name="J. Bacteriol.">
        <title>Genome sequence of the mercury-methylating and pleomorphic Desulfovibrio africanus Strain Walvis Bay.</title>
        <authorList>
            <person name="Brown S.D."/>
            <person name="Wall J.D."/>
            <person name="Kucken A.M."/>
            <person name="Gilmour C.C."/>
            <person name="Podar M."/>
            <person name="Brandt C.C."/>
            <person name="Teshima H."/>
            <person name="Detter J.C."/>
            <person name="Han C.S."/>
            <person name="Land M.L."/>
            <person name="Lucas S."/>
            <person name="Han J."/>
            <person name="Pennacchio L."/>
            <person name="Nolan M."/>
            <person name="Pitluck S."/>
            <person name="Woyke T."/>
            <person name="Goodwin L."/>
            <person name="Palumbo A.V."/>
            <person name="Elias D.A."/>
        </authorList>
    </citation>
    <scope>NUCLEOTIDE SEQUENCE [LARGE SCALE GENOMIC DNA]</scope>
    <source>
        <strain evidence="15 16">Walvis Bay</strain>
    </source>
</reference>
<protein>
    <recommendedName>
        <fullName evidence="4 14">Undecaprenyl-diphosphatase</fullName>
        <ecNumber evidence="3 14">3.6.1.27</ecNumber>
    </recommendedName>
    <alternativeName>
        <fullName evidence="12 14">Bacitracin resistance protein</fullName>
    </alternativeName>
    <alternativeName>
        <fullName evidence="11 14">Undecaprenyl pyrophosphate phosphatase</fullName>
    </alternativeName>
</protein>
<evidence type="ECO:0000256" key="1">
    <source>
        <dbReference type="ARBA" id="ARBA00004651"/>
    </source>
</evidence>
<evidence type="ECO:0000256" key="13">
    <source>
        <dbReference type="ARBA" id="ARBA00047594"/>
    </source>
</evidence>
<keyword evidence="7 14" id="KW-0378">Hydrolase</keyword>
<dbReference type="GO" id="GO:0005886">
    <property type="term" value="C:plasma membrane"/>
    <property type="evidence" value="ECO:0007669"/>
    <property type="project" value="UniProtKB-SubCell"/>
</dbReference>
<evidence type="ECO:0000256" key="2">
    <source>
        <dbReference type="ARBA" id="ARBA00010621"/>
    </source>
</evidence>
<dbReference type="PANTHER" id="PTHR30622">
    <property type="entry name" value="UNDECAPRENYL-DIPHOSPHATASE"/>
    <property type="match status" value="1"/>
</dbReference>
<comment type="function">
    <text evidence="14">Catalyzes the dephosphorylation of undecaprenyl diphosphate (UPP). Confers resistance to bacitracin.</text>
</comment>
<organism evidence="15 16">
    <name type="scientific">Desulfocurvibacter africanus subsp. africanus str. Walvis Bay</name>
    <dbReference type="NCBI Taxonomy" id="690850"/>
    <lineage>
        <taxon>Bacteria</taxon>
        <taxon>Pseudomonadati</taxon>
        <taxon>Thermodesulfobacteriota</taxon>
        <taxon>Desulfovibrionia</taxon>
        <taxon>Desulfovibrionales</taxon>
        <taxon>Desulfovibrionaceae</taxon>
        <taxon>Desulfocurvibacter</taxon>
    </lineage>
</organism>
<evidence type="ECO:0000313" key="15">
    <source>
        <dbReference type="EMBL" id="EGJ51310.1"/>
    </source>
</evidence>
<keyword evidence="9 14" id="KW-0472">Membrane</keyword>
<gene>
    <name evidence="14" type="primary">uppP</name>
    <name evidence="15" type="ORF">Desaf_3009</name>
</gene>
<dbReference type="GO" id="GO:0046677">
    <property type="term" value="P:response to antibiotic"/>
    <property type="evidence" value="ECO:0007669"/>
    <property type="project" value="UniProtKB-UniRule"/>
</dbReference>
<evidence type="ECO:0000256" key="6">
    <source>
        <dbReference type="ARBA" id="ARBA00022692"/>
    </source>
</evidence>
<dbReference type="GO" id="GO:0050380">
    <property type="term" value="F:undecaprenyl-diphosphatase activity"/>
    <property type="evidence" value="ECO:0007669"/>
    <property type="project" value="UniProtKB-UniRule"/>
</dbReference>
<dbReference type="HAMAP" id="MF_01006">
    <property type="entry name" value="Undec_diphosphatase"/>
    <property type="match status" value="1"/>
</dbReference>
<evidence type="ECO:0000256" key="7">
    <source>
        <dbReference type="ARBA" id="ARBA00022801"/>
    </source>
</evidence>
<evidence type="ECO:0000256" key="8">
    <source>
        <dbReference type="ARBA" id="ARBA00022989"/>
    </source>
</evidence>
<dbReference type="NCBIfam" id="TIGR00753">
    <property type="entry name" value="undec_PP_bacA"/>
    <property type="match status" value="1"/>
</dbReference>
<dbReference type="EMBL" id="CP003221">
    <property type="protein sequence ID" value="EGJ51310.1"/>
    <property type="molecule type" value="Genomic_DNA"/>
</dbReference>
<keyword evidence="14" id="KW-0961">Cell wall biogenesis/degradation</keyword>
<dbReference type="RefSeq" id="WP_014260959.1">
    <property type="nucleotide sequence ID" value="NC_016629.1"/>
</dbReference>
<comment type="catalytic activity">
    <reaction evidence="13 14">
        <text>di-trans,octa-cis-undecaprenyl diphosphate + H2O = di-trans,octa-cis-undecaprenyl phosphate + phosphate + H(+)</text>
        <dbReference type="Rhea" id="RHEA:28094"/>
        <dbReference type="ChEBI" id="CHEBI:15377"/>
        <dbReference type="ChEBI" id="CHEBI:15378"/>
        <dbReference type="ChEBI" id="CHEBI:43474"/>
        <dbReference type="ChEBI" id="CHEBI:58405"/>
        <dbReference type="ChEBI" id="CHEBI:60392"/>
        <dbReference type="EC" id="3.6.1.27"/>
    </reaction>
</comment>
<dbReference type="NCBIfam" id="NF001390">
    <property type="entry name" value="PRK00281.1-4"/>
    <property type="match status" value="1"/>
</dbReference>
<dbReference type="KEGG" id="daf:Desaf_3009"/>
<feature type="transmembrane region" description="Helical" evidence="14">
    <location>
        <begin position="266"/>
        <end position="284"/>
    </location>
</feature>
<feature type="transmembrane region" description="Helical" evidence="14">
    <location>
        <begin position="42"/>
        <end position="61"/>
    </location>
</feature>
<comment type="similarity">
    <text evidence="2 14">Belongs to the UppP family.</text>
</comment>
<accession>F3Z2H7</accession>
<dbReference type="HOGENOM" id="CLU_060296_2_0_7"/>
<name>F3Z2H7_DESAF</name>
<dbReference type="GO" id="GO:0008360">
    <property type="term" value="P:regulation of cell shape"/>
    <property type="evidence" value="ECO:0007669"/>
    <property type="project" value="UniProtKB-KW"/>
</dbReference>
<evidence type="ECO:0000313" key="16">
    <source>
        <dbReference type="Proteomes" id="UP000007844"/>
    </source>
</evidence>
<dbReference type="GO" id="GO:0009252">
    <property type="term" value="P:peptidoglycan biosynthetic process"/>
    <property type="evidence" value="ECO:0007669"/>
    <property type="project" value="UniProtKB-KW"/>
</dbReference>
<dbReference type="Pfam" id="PF02673">
    <property type="entry name" value="BacA"/>
    <property type="match status" value="1"/>
</dbReference>
<dbReference type="eggNOG" id="COG1968">
    <property type="taxonomic scope" value="Bacteria"/>
</dbReference>
<evidence type="ECO:0000256" key="3">
    <source>
        <dbReference type="ARBA" id="ARBA00012374"/>
    </source>
</evidence>
<dbReference type="AlphaFoldDB" id="F3Z2H7"/>
<dbReference type="InterPro" id="IPR003824">
    <property type="entry name" value="UppP"/>
</dbReference>
<feature type="transmembrane region" description="Helical" evidence="14">
    <location>
        <begin position="129"/>
        <end position="148"/>
    </location>
</feature>
<evidence type="ECO:0000256" key="11">
    <source>
        <dbReference type="ARBA" id="ARBA00032707"/>
    </source>
</evidence>
<comment type="miscellaneous">
    <text evidence="14">Bacitracin is thought to be involved in the inhibition of peptidoglycan synthesis by sequestering undecaprenyl diphosphate, thereby reducing the pool of lipid carrier available.</text>
</comment>
<feature type="transmembrane region" description="Helical" evidence="14">
    <location>
        <begin position="200"/>
        <end position="221"/>
    </location>
</feature>
<evidence type="ECO:0000256" key="5">
    <source>
        <dbReference type="ARBA" id="ARBA00022475"/>
    </source>
</evidence>
<dbReference type="Proteomes" id="UP000007844">
    <property type="component" value="Chromosome"/>
</dbReference>
<keyword evidence="10 14" id="KW-0046">Antibiotic resistance</keyword>
<evidence type="ECO:0000256" key="9">
    <source>
        <dbReference type="ARBA" id="ARBA00023136"/>
    </source>
</evidence>
<dbReference type="GO" id="GO:0071555">
    <property type="term" value="P:cell wall organization"/>
    <property type="evidence" value="ECO:0007669"/>
    <property type="project" value="UniProtKB-KW"/>
</dbReference>
<keyword evidence="6 14" id="KW-0812">Transmembrane</keyword>
<feature type="transmembrane region" description="Helical" evidence="14">
    <location>
        <begin position="99"/>
        <end position="117"/>
    </location>
</feature>
<dbReference type="EC" id="3.6.1.27" evidence="3 14"/>
<keyword evidence="5 14" id="KW-1003">Cell membrane</keyword>
<proteinExistence type="inferred from homology"/>
<keyword evidence="8 14" id="KW-1133">Transmembrane helix</keyword>
<feature type="transmembrane region" description="Helical" evidence="14">
    <location>
        <begin position="160"/>
        <end position="180"/>
    </location>
</feature>
<keyword evidence="14" id="KW-0133">Cell shape</keyword>
<evidence type="ECO:0000256" key="12">
    <source>
        <dbReference type="ARBA" id="ARBA00032932"/>
    </source>
</evidence>
<evidence type="ECO:0000256" key="4">
    <source>
        <dbReference type="ARBA" id="ARBA00021581"/>
    </source>
</evidence>
<keyword evidence="14" id="KW-0573">Peptidoglycan synthesis</keyword>